<evidence type="ECO:0000313" key="3">
    <source>
        <dbReference type="Proteomes" id="UP000292087"/>
    </source>
</evidence>
<reference evidence="2 3" key="1">
    <citation type="submission" date="2019-02" db="EMBL/GenBank/DDBJ databases">
        <title>WGS of Pseudoxanthomonas species novum from clinical isolates.</title>
        <authorList>
            <person name="Bernier A.-M."/>
            <person name="Bernard K."/>
            <person name="Vachon A."/>
        </authorList>
    </citation>
    <scope>NUCLEOTIDE SEQUENCE [LARGE SCALE GENOMIC DNA]</scope>
    <source>
        <strain evidence="2 3">NML140781</strain>
    </source>
</reference>
<name>A0A4Q8LXF1_9GAMM</name>
<dbReference type="AlphaFoldDB" id="A0A4Q8LXF1"/>
<dbReference type="EMBL" id="SHMF01000001">
    <property type="protein sequence ID" value="TAA37218.1"/>
    <property type="molecule type" value="Genomic_DNA"/>
</dbReference>
<feature type="region of interest" description="Disordered" evidence="1">
    <location>
        <begin position="46"/>
        <end position="66"/>
    </location>
</feature>
<dbReference type="Proteomes" id="UP000292087">
    <property type="component" value="Unassembled WGS sequence"/>
</dbReference>
<accession>A0A4Q8LXF1</accession>
<proteinExistence type="predicted"/>
<organism evidence="2 3">
    <name type="scientific">Pseudoxanthomonas winnipegensis</name>
    <dbReference type="NCBI Taxonomy" id="2480810"/>
    <lineage>
        <taxon>Bacteria</taxon>
        <taxon>Pseudomonadati</taxon>
        <taxon>Pseudomonadota</taxon>
        <taxon>Gammaproteobacteria</taxon>
        <taxon>Lysobacterales</taxon>
        <taxon>Lysobacteraceae</taxon>
        <taxon>Pseudoxanthomonas</taxon>
    </lineage>
</organism>
<protein>
    <submittedName>
        <fullName evidence="2">Uncharacterized protein</fullName>
    </submittedName>
</protein>
<comment type="caution">
    <text evidence="2">The sequence shown here is derived from an EMBL/GenBank/DDBJ whole genome shotgun (WGS) entry which is preliminary data.</text>
</comment>
<sequence>MTTLTIHSGYPVRVESRLTTKGLDLSVHIDAPRSVLLPKRAHGDVGDVALRPEGEGPIGSEVEADE</sequence>
<dbReference type="RefSeq" id="WP_130522251.1">
    <property type="nucleotide sequence ID" value="NZ_SHLZ01000001.1"/>
</dbReference>
<gene>
    <name evidence="2" type="ORF">EA656_00630</name>
</gene>
<evidence type="ECO:0000313" key="2">
    <source>
        <dbReference type="EMBL" id="TAA37218.1"/>
    </source>
</evidence>
<evidence type="ECO:0000256" key="1">
    <source>
        <dbReference type="SAM" id="MobiDB-lite"/>
    </source>
</evidence>